<name>A0A479ZZ85_9CYAN</name>
<reference evidence="2" key="1">
    <citation type="submission" date="2019-02" db="EMBL/GenBank/DDBJ databases">
        <title>Draft genome sequence of Sphaerospermopsis reniformis NIES-1949.</title>
        <authorList>
            <person name="Yamaguchi H."/>
            <person name="Suzuki S."/>
            <person name="Kawachi M."/>
        </authorList>
    </citation>
    <scope>NUCLEOTIDE SEQUENCE [LARGE SCALE GENOMIC DNA]</scope>
    <source>
        <strain evidence="2">NIES-1949</strain>
    </source>
</reference>
<keyword evidence="2" id="KW-1185">Reference proteome</keyword>
<dbReference type="Proteomes" id="UP000300142">
    <property type="component" value="Unassembled WGS sequence"/>
</dbReference>
<dbReference type="SMART" id="SM00028">
    <property type="entry name" value="TPR"/>
    <property type="match status" value="2"/>
</dbReference>
<dbReference type="RefSeq" id="WP_137666977.1">
    <property type="nucleotide sequence ID" value="NZ_BJCE01000038.1"/>
</dbReference>
<dbReference type="Gene3D" id="1.25.40.10">
    <property type="entry name" value="Tetratricopeptide repeat domain"/>
    <property type="match status" value="2"/>
</dbReference>
<organism evidence="1 2">
    <name type="scientific">Sphaerospermopsis reniformis</name>
    <dbReference type="NCBI Taxonomy" id="531300"/>
    <lineage>
        <taxon>Bacteria</taxon>
        <taxon>Bacillati</taxon>
        <taxon>Cyanobacteriota</taxon>
        <taxon>Cyanophyceae</taxon>
        <taxon>Nostocales</taxon>
        <taxon>Aphanizomenonaceae</taxon>
        <taxon>Sphaerospermopsis</taxon>
    </lineage>
</organism>
<dbReference type="AlphaFoldDB" id="A0A479ZZ85"/>
<dbReference type="EMBL" id="BJCE01000038">
    <property type="protein sequence ID" value="GCL36451.1"/>
    <property type="molecule type" value="Genomic_DNA"/>
</dbReference>
<dbReference type="SUPFAM" id="SSF48452">
    <property type="entry name" value="TPR-like"/>
    <property type="match status" value="1"/>
</dbReference>
<accession>A0A479ZZ85</accession>
<dbReference type="Pfam" id="PF13181">
    <property type="entry name" value="TPR_8"/>
    <property type="match status" value="1"/>
</dbReference>
<dbReference type="InterPro" id="IPR019734">
    <property type="entry name" value="TPR_rpt"/>
</dbReference>
<gene>
    <name evidence="1" type="ORF">SR1949_15550</name>
</gene>
<comment type="caution">
    <text evidence="1">The sequence shown here is derived from an EMBL/GenBank/DDBJ whole genome shotgun (WGS) entry which is preliminary data.</text>
</comment>
<dbReference type="InterPro" id="IPR011990">
    <property type="entry name" value="TPR-like_helical_dom_sf"/>
</dbReference>
<sequence length="156" mass="18318">MDIYQLKKKADICLQQDDFTTAISIYEQCLDLTPDHITLFWYLGLSWLLLVDAEKCHEVWLSGFANREFADDNEALSEFIDFLKKQSQEYLNIRKYAIAQKIYEAILEWDDSQAEVYYNLGYAIANQGDLETDISYWETVVQIQHVNYVCIATDRC</sequence>
<evidence type="ECO:0000313" key="2">
    <source>
        <dbReference type="Proteomes" id="UP000300142"/>
    </source>
</evidence>
<evidence type="ECO:0008006" key="3">
    <source>
        <dbReference type="Google" id="ProtNLM"/>
    </source>
</evidence>
<protein>
    <recommendedName>
        <fullName evidence="3">TPR repeat-containing protein</fullName>
    </recommendedName>
</protein>
<evidence type="ECO:0000313" key="1">
    <source>
        <dbReference type="EMBL" id="GCL36451.1"/>
    </source>
</evidence>
<dbReference type="Pfam" id="PF13432">
    <property type="entry name" value="TPR_16"/>
    <property type="match status" value="1"/>
</dbReference>
<proteinExistence type="predicted"/>